<dbReference type="Pfam" id="PF00578">
    <property type="entry name" value="AhpC-TSA"/>
    <property type="match status" value="1"/>
</dbReference>
<dbReference type="EMBL" id="CP036261">
    <property type="protein sequence ID" value="QDS90254.1"/>
    <property type="molecule type" value="Genomic_DNA"/>
</dbReference>
<dbReference type="SUPFAM" id="SSF47473">
    <property type="entry name" value="EF-hand"/>
    <property type="match status" value="1"/>
</dbReference>
<evidence type="ECO:0000313" key="8">
    <source>
        <dbReference type="EMBL" id="QDS90254.1"/>
    </source>
</evidence>
<dbReference type="Proteomes" id="UP000319557">
    <property type="component" value="Chromosome"/>
</dbReference>
<dbReference type="InterPro" id="IPR036249">
    <property type="entry name" value="Thioredoxin-like_sf"/>
</dbReference>
<evidence type="ECO:0000259" key="7">
    <source>
        <dbReference type="PROSITE" id="PS51352"/>
    </source>
</evidence>
<evidence type="ECO:0000259" key="5">
    <source>
        <dbReference type="PROSITE" id="PS50222"/>
    </source>
</evidence>
<evidence type="ECO:0000313" key="9">
    <source>
        <dbReference type="Proteomes" id="UP000319557"/>
    </source>
</evidence>
<evidence type="ECO:0000256" key="4">
    <source>
        <dbReference type="PROSITE-ProRule" id="PRU00433"/>
    </source>
</evidence>
<evidence type="ECO:0000256" key="2">
    <source>
        <dbReference type="ARBA" id="ARBA00023004"/>
    </source>
</evidence>
<feature type="domain" description="Cytochrome c" evidence="6">
    <location>
        <begin position="226"/>
        <end position="312"/>
    </location>
</feature>
<evidence type="ECO:0000259" key="6">
    <source>
        <dbReference type="PROSITE" id="PS51007"/>
    </source>
</evidence>
<keyword evidence="3" id="KW-1015">Disulfide bond</keyword>
<proteinExistence type="predicted"/>
<dbReference type="GO" id="GO:0016209">
    <property type="term" value="F:antioxidant activity"/>
    <property type="evidence" value="ECO:0007669"/>
    <property type="project" value="InterPro"/>
</dbReference>
<dbReference type="InterPro" id="IPR024548">
    <property type="entry name" value="Cu2_monoox_C"/>
</dbReference>
<dbReference type="PANTHER" id="PTHR43640:SF1">
    <property type="entry name" value="THIOREDOXIN-DEPENDENT PEROXIREDOXIN"/>
    <property type="match status" value="1"/>
</dbReference>
<dbReference type="PROSITE" id="PS51352">
    <property type="entry name" value="THIOREDOXIN_2"/>
    <property type="match status" value="1"/>
</dbReference>
<dbReference type="InterPro" id="IPR013766">
    <property type="entry name" value="Thioredoxin_domain"/>
</dbReference>
<protein>
    <submittedName>
        <fullName evidence="8">Thiol-disulfide oxidoreductase ResA</fullName>
    </submittedName>
</protein>
<keyword evidence="2 4" id="KW-0408">Iron</keyword>
<dbReference type="InterPro" id="IPR014784">
    <property type="entry name" value="Cu2_ascorb_mOase-like_C"/>
</dbReference>
<dbReference type="PROSITE" id="PS51007">
    <property type="entry name" value="CYTC"/>
    <property type="match status" value="1"/>
</dbReference>
<keyword evidence="1 4" id="KW-0479">Metal-binding</keyword>
<dbReference type="GO" id="GO:0005509">
    <property type="term" value="F:calcium ion binding"/>
    <property type="evidence" value="ECO:0007669"/>
    <property type="project" value="InterPro"/>
</dbReference>
<accession>A0A517M5V4</accession>
<dbReference type="SUPFAM" id="SSF52833">
    <property type="entry name" value="Thioredoxin-like"/>
    <property type="match status" value="1"/>
</dbReference>
<dbReference type="KEGG" id="ruv:EC9_44610"/>
<dbReference type="PROSITE" id="PS50222">
    <property type="entry name" value="EF_HAND_2"/>
    <property type="match status" value="1"/>
</dbReference>
<organism evidence="8 9">
    <name type="scientific">Rosistilla ulvae</name>
    <dbReference type="NCBI Taxonomy" id="1930277"/>
    <lineage>
        <taxon>Bacteria</taxon>
        <taxon>Pseudomonadati</taxon>
        <taxon>Planctomycetota</taxon>
        <taxon>Planctomycetia</taxon>
        <taxon>Pirellulales</taxon>
        <taxon>Pirellulaceae</taxon>
        <taxon>Rosistilla</taxon>
    </lineage>
</organism>
<dbReference type="Pfam" id="PF03712">
    <property type="entry name" value="Cu2_monoox_C"/>
    <property type="match status" value="1"/>
</dbReference>
<dbReference type="PANTHER" id="PTHR43640">
    <property type="entry name" value="OS07G0260300 PROTEIN"/>
    <property type="match status" value="1"/>
</dbReference>
<dbReference type="GO" id="GO:0005507">
    <property type="term" value="F:copper ion binding"/>
    <property type="evidence" value="ECO:0007669"/>
    <property type="project" value="InterPro"/>
</dbReference>
<dbReference type="GO" id="GO:0009055">
    <property type="term" value="F:electron transfer activity"/>
    <property type="evidence" value="ECO:0007669"/>
    <property type="project" value="InterPro"/>
</dbReference>
<reference evidence="8 9" key="1">
    <citation type="submission" date="2019-02" db="EMBL/GenBank/DDBJ databases">
        <title>Deep-cultivation of Planctomycetes and their phenomic and genomic characterization uncovers novel biology.</title>
        <authorList>
            <person name="Wiegand S."/>
            <person name="Jogler M."/>
            <person name="Boedeker C."/>
            <person name="Pinto D."/>
            <person name="Vollmers J."/>
            <person name="Rivas-Marin E."/>
            <person name="Kohn T."/>
            <person name="Peeters S.H."/>
            <person name="Heuer A."/>
            <person name="Rast P."/>
            <person name="Oberbeckmann S."/>
            <person name="Bunk B."/>
            <person name="Jeske O."/>
            <person name="Meyerdierks A."/>
            <person name="Storesund J.E."/>
            <person name="Kallscheuer N."/>
            <person name="Luecker S."/>
            <person name="Lage O.M."/>
            <person name="Pohl T."/>
            <person name="Merkel B.J."/>
            <person name="Hornburger P."/>
            <person name="Mueller R.-W."/>
            <person name="Bruemmer F."/>
            <person name="Labrenz M."/>
            <person name="Spormann A.M."/>
            <person name="Op den Camp H."/>
            <person name="Overmann J."/>
            <person name="Amann R."/>
            <person name="Jetten M.S.M."/>
            <person name="Mascher T."/>
            <person name="Medema M.H."/>
            <person name="Devos D.P."/>
            <person name="Kaster A.-K."/>
            <person name="Ovreas L."/>
            <person name="Rohde M."/>
            <person name="Galperin M.Y."/>
            <person name="Jogler C."/>
        </authorList>
    </citation>
    <scope>NUCLEOTIDE SEQUENCE [LARGE SCALE GENOMIC DNA]</scope>
    <source>
        <strain evidence="8 9">EC9</strain>
    </source>
</reference>
<dbReference type="InterPro" id="IPR002048">
    <property type="entry name" value="EF_hand_dom"/>
</dbReference>
<dbReference type="InterPro" id="IPR011992">
    <property type="entry name" value="EF-hand-dom_pair"/>
</dbReference>
<dbReference type="Gene3D" id="2.60.120.230">
    <property type="match status" value="1"/>
</dbReference>
<dbReference type="SUPFAM" id="SSF49742">
    <property type="entry name" value="PHM/PNGase F"/>
    <property type="match status" value="2"/>
</dbReference>
<dbReference type="InterPro" id="IPR036939">
    <property type="entry name" value="Cu2_ascorb_mOase_N_sf"/>
</dbReference>
<evidence type="ECO:0000256" key="1">
    <source>
        <dbReference type="ARBA" id="ARBA00022723"/>
    </source>
</evidence>
<dbReference type="InterPro" id="IPR047262">
    <property type="entry name" value="PRX-like1"/>
</dbReference>
<feature type="domain" description="Thioredoxin" evidence="7">
    <location>
        <begin position="31"/>
        <end position="200"/>
    </location>
</feature>
<dbReference type="Gene3D" id="2.60.120.310">
    <property type="entry name" value="Copper type II, ascorbate-dependent monooxygenase, N-terminal domain"/>
    <property type="match status" value="1"/>
</dbReference>
<dbReference type="Gene3D" id="3.40.30.10">
    <property type="entry name" value="Glutaredoxin"/>
    <property type="match status" value="1"/>
</dbReference>
<sequence length="670" mass="74962">MVGWRVGCLGFRIFVWKKVYLVLRSLVAALLVVASIASPLSAADSLAGHLGTQLSQIDADDFRGRRWQLEDVAEPQLLVVAFFGTQCPLAKLYATRLVELEKEYASRGVGFVAVMSNTQDSIAEIAAFARDHKLTFPVLKDAGNRIADRLAAERTPEVFLLDRERKVIYWGRVDDQYGIGFARDFPRSFDLKNALDDRLADRPIKTPVTRSIGCIIGRQKKADSDAKITFGNQVSRILQKHCVECHREGEIAPFALTDYDEVSGWADMIAETVRGGRMPPWHADPAHGSFANDRSMSDEDKQTLYDWADAGAPAGNLANLPEPIQYTPGWLLPEAPDMIVNVSPEPFEVPADGAVKYQYFRVDPGFTEDKWLRYAELQPGNREVVHHILAFARPKDGSKRLNAERGYLVGYVPGTRIEPIPKGWAKKIPAGSELIFQVHYTPIGTPQIDHSRLGMIFADDAEITHEIVTTSAVQPRLNIPPGDDNYTVTAVQRDLPNSQLLGFSPHMHLRGKAFRYELVDPNGQRSTLLDIPAYDFNWQTFYLFDNPMSVDAGSQMLCTAAFDNSSKNLNNPDPKATVRWGDQTWDEMMIGYFHYAVPRGEAKAAAPTMRQRAAEAIRRNGRLRVFERIDTDGDGKITRQQTPSELHATFDRLDRNGDSILTRAEVETGD</sequence>
<dbReference type="InterPro" id="IPR008977">
    <property type="entry name" value="PHM/PNGase_F_dom_sf"/>
</dbReference>
<dbReference type="Gene3D" id="1.10.238.10">
    <property type="entry name" value="EF-hand"/>
    <property type="match status" value="1"/>
</dbReference>
<dbReference type="GO" id="GO:0020037">
    <property type="term" value="F:heme binding"/>
    <property type="evidence" value="ECO:0007669"/>
    <property type="project" value="InterPro"/>
</dbReference>
<keyword evidence="4" id="KW-0349">Heme</keyword>
<dbReference type="GO" id="GO:0016715">
    <property type="term" value="F:oxidoreductase activity, acting on paired donors, with incorporation or reduction of molecular oxygen, reduced ascorbate as one donor, and incorporation of one atom of oxygen"/>
    <property type="evidence" value="ECO:0007669"/>
    <property type="project" value="InterPro"/>
</dbReference>
<name>A0A517M5V4_9BACT</name>
<feature type="domain" description="EF-hand" evidence="5">
    <location>
        <begin position="641"/>
        <end position="670"/>
    </location>
</feature>
<keyword evidence="9" id="KW-1185">Reference proteome</keyword>
<dbReference type="InterPro" id="IPR009056">
    <property type="entry name" value="Cyt_c-like_dom"/>
</dbReference>
<gene>
    <name evidence="8" type="primary">resA_5</name>
    <name evidence="8" type="ORF">EC9_44610</name>
</gene>
<evidence type="ECO:0000256" key="3">
    <source>
        <dbReference type="ARBA" id="ARBA00023157"/>
    </source>
</evidence>
<dbReference type="AlphaFoldDB" id="A0A517M5V4"/>
<dbReference type="InterPro" id="IPR000866">
    <property type="entry name" value="AhpC/TSA"/>
</dbReference>